<protein>
    <submittedName>
        <fullName evidence="1">DNA-binding protein</fullName>
    </submittedName>
</protein>
<keyword evidence="1" id="KW-0238">DNA-binding</keyword>
<dbReference type="GO" id="GO:0003677">
    <property type="term" value="F:DNA binding"/>
    <property type="evidence" value="ECO:0007669"/>
    <property type="project" value="UniProtKB-KW"/>
</dbReference>
<name>A0ABY9YSD0_9GAMM</name>
<accession>A0ABY9YSD0</accession>
<evidence type="ECO:0000313" key="1">
    <source>
        <dbReference type="EMBL" id="WNH53781.1"/>
    </source>
</evidence>
<dbReference type="EMBL" id="CP115541">
    <property type="protein sequence ID" value="WNH53781.1"/>
    <property type="molecule type" value="Genomic_DNA"/>
</dbReference>
<dbReference type="RefSeq" id="WP_311192911.1">
    <property type="nucleotide sequence ID" value="NZ_CP115541.1"/>
</dbReference>
<sequence>MSPQLIDQFVESLREPGTSDLSPALMAATLGVAQHDLATVIGVHRNTLRLHPESFRVQESLRGLVSVVAAAAQIQPDVTKALFLVKNTPVEMFGHRTLLQVVRDGRTDEALAYLRSISAGFVG</sequence>
<dbReference type="Proteomes" id="UP001302072">
    <property type="component" value="Chromosome"/>
</dbReference>
<proteinExistence type="predicted"/>
<evidence type="ECO:0000313" key="2">
    <source>
        <dbReference type="Proteomes" id="UP001302072"/>
    </source>
</evidence>
<gene>
    <name evidence="1" type="ORF">PDM29_05730</name>
</gene>
<organism evidence="1 2">
    <name type="scientific">Stenotrophomonas oahuensis</name>
    <dbReference type="NCBI Taxonomy" id="3003271"/>
    <lineage>
        <taxon>Bacteria</taxon>
        <taxon>Pseudomonadati</taxon>
        <taxon>Pseudomonadota</taxon>
        <taxon>Gammaproteobacteria</taxon>
        <taxon>Lysobacterales</taxon>
        <taxon>Lysobacteraceae</taxon>
        <taxon>Stenotrophomonas</taxon>
    </lineage>
</organism>
<keyword evidence="2" id="KW-1185">Reference proteome</keyword>
<reference evidence="1 2" key="1">
    <citation type="submission" date="2022-12" db="EMBL/GenBank/DDBJ databases">
        <title>Two new species, Stenotrophomonas aracearum and Stenotrophomonas oahuensis, isolated from Anthurium (Araceae family) in Hawaii.</title>
        <authorList>
            <person name="Chunag S.C."/>
            <person name="Dobhal S."/>
            <person name="Alvarez A."/>
            <person name="Arif M."/>
        </authorList>
    </citation>
    <scope>NUCLEOTIDE SEQUENCE [LARGE SCALE GENOMIC DNA]</scope>
    <source>
        <strain evidence="1 2">A5586</strain>
    </source>
</reference>